<dbReference type="InterPro" id="IPR024370">
    <property type="entry name" value="PBP_domain"/>
</dbReference>
<name>A0A194ALG4_9BACT</name>
<evidence type="ECO:0000256" key="1">
    <source>
        <dbReference type="ARBA" id="ARBA00022729"/>
    </source>
</evidence>
<dbReference type="Proteomes" id="UP000095200">
    <property type="component" value="Unassembled WGS sequence"/>
</dbReference>
<comment type="caution">
    <text evidence="4">The sequence shown here is derived from an EMBL/GenBank/DDBJ whole genome shotgun (WGS) entry which is preliminary data.</text>
</comment>
<dbReference type="CDD" id="cd13653">
    <property type="entry name" value="PBP2_phosphate_like_1"/>
    <property type="match status" value="1"/>
</dbReference>
<dbReference type="AlphaFoldDB" id="A0A194ALG4"/>
<dbReference type="OrthoDB" id="9783488at2"/>
<dbReference type="SUPFAM" id="SSF53850">
    <property type="entry name" value="Periplasmic binding protein-like II"/>
    <property type="match status" value="1"/>
</dbReference>
<evidence type="ECO:0000313" key="4">
    <source>
        <dbReference type="EMBL" id="GAU09871.1"/>
    </source>
</evidence>
<dbReference type="PANTHER" id="PTHR30570:SF1">
    <property type="entry name" value="PHOSPHATE-BINDING PROTEIN PSTS"/>
    <property type="match status" value="1"/>
</dbReference>
<dbReference type="RefSeq" id="WP_069860098.1">
    <property type="nucleotide sequence ID" value="NZ_BDFE01000020.1"/>
</dbReference>
<dbReference type="STRING" id="1592317.DPF_2607"/>
<sequence>MKRILTALIAIGCILAVTCPAGASELDAFANLKGTINIAGGTAHIPVMKDCARNIMQAYPEIRITIAGGGSGIGAQKVGEGLVDIGNTGRALSAKEKAKYDLVSYPFAIDGVCTVLHKDNPVSELSSQQVRDIFAGTITNWNQVGGQDGPINVYVRDEASGTRAVYWKKLLNKGDVVANANVVPSNGAMKTALSRDPFGIGYVSIGHLDNTVKAPLLDGIEPNQENAKNGTYKVVRKLYMNTRPNPSALTSAFIEYVYSPSGAAIITKSGFIPMQK</sequence>
<feature type="signal peptide" evidence="2">
    <location>
        <begin position="1"/>
        <end position="23"/>
    </location>
</feature>
<accession>A0A194ALG4</accession>
<proteinExistence type="predicted"/>
<reference evidence="5" key="1">
    <citation type="submission" date="2016-06" db="EMBL/GenBank/DDBJ databases">
        <title>Draft genome sequence of Desulfoplanes formicivorans strain Pf12B.</title>
        <authorList>
            <person name="Watanabe M."/>
            <person name="Kojima H."/>
            <person name="Fukui M."/>
        </authorList>
    </citation>
    <scope>NUCLEOTIDE SEQUENCE [LARGE SCALE GENOMIC DNA]</scope>
    <source>
        <strain evidence="5">Pf12B</strain>
    </source>
</reference>
<evidence type="ECO:0000259" key="3">
    <source>
        <dbReference type="Pfam" id="PF12849"/>
    </source>
</evidence>
<keyword evidence="1 2" id="KW-0732">Signal</keyword>
<gene>
    <name evidence="4" type="ORF">DPF_2607</name>
</gene>
<keyword evidence="5" id="KW-1185">Reference proteome</keyword>
<dbReference type="EMBL" id="BDFE01000020">
    <property type="protein sequence ID" value="GAU09871.1"/>
    <property type="molecule type" value="Genomic_DNA"/>
</dbReference>
<evidence type="ECO:0000256" key="2">
    <source>
        <dbReference type="SAM" id="SignalP"/>
    </source>
</evidence>
<dbReference type="Gene3D" id="3.40.190.10">
    <property type="entry name" value="Periplasmic binding protein-like II"/>
    <property type="match status" value="2"/>
</dbReference>
<dbReference type="PANTHER" id="PTHR30570">
    <property type="entry name" value="PERIPLASMIC PHOSPHATE BINDING COMPONENT OF PHOSPHATE ABC TRANSPORTER"/>
    <property type="match status" value="1"/>
</dbReference>
<organism evidence="4 5">
    <name type="scientific">Desulfoplanes formicivorans</name>
    <dbReference type="NCBI Taxonomy" id="1592317"/>
    <lineage>
        <taxon>Bacteria</taxon>
        <taxon>Pseudomonadati</taxon>
        <taxon>Thermodesulfobacteriota</taxon>
        <taxon>Desulfovibrionia</taxon>
        <taxon>Desulfovibrionales</taxon>
        <taxon>Desulfoplanaceae</taxon>
        <taxon>Desulfoplanes</taxon>
    </lineage>
</organism>
<feature type="domain" description="PBP" evidence="3">
    <location>
        <begin position="33"/>
        <end position="260"/>
    </location>
</feature>
<protein>
    <submittedName>
        <fullName evidence="4">Phosphate-binding protein</fullName>
    </submittedName>
</protein>
<feature type="chain" id="PRO_5008507663" evidence="2">
    <location>
        <begin position="24"/>
        <end position="276"/>
    </location>
</feature>
<dbReference type="InterPro" id="IPR050811">
    <property type="entry name" value="Phosphate_ABC_transporter"/>
</dbReference>
<evidence type="ECO:0000313" key="5">
    <source>
        <dbReference type="Proteomes" id="UP000095200"/>
    </source>
</evidence>
<dbReference type="Pfam" id="PF12849">
    <property type="entry name" value="PBP_like_2"/>
    <property type="match status" value="1"/>
</dbReference>